<name>A0A3M3EX45_9PSED</name>
<evidence type="ECO:0000313" key="1">
    <source>
        <dbReference type="EMBL" id="RMM54165.1"/>
    </source>
</evidence>
<dbReference type="Proteomes" id="UP000270661">
    <property type="component" value="Unassembled WGS sequence"/>
</dbReference>
<reference evidence="1 2" key="1">
    <citation type="submission" date="2018-08" db="EMBL/GenBank/DDBJ databases">
        <title>Recombination of ecologically and evolutionarily significant loci maintains genetic cohesion in the Pseudomonas syringae species complex.</title>
        <authorList>
            <person name="Dillon M."/>
            <person name="Thakur S."/>
            <person name="Almeida R.N.D."/>
            <person name="Weir B.S."/>
            <person name="Guttman D.S."/>
        </authorList>
    </citation>
    <scope>NUCLEOTIDE SEQUENCE [LARGE SCALE GENOMIC DNA]</scope>
    <source>
        <strain evidence="1 2">NCPPB2445</strain>
    </source>
</reference>
<proteinExistence type="predicted"/>
<sequence length="269" mass="29466">MIRILDKFPHPTENSRLLTGVPMRRLLFSLLMFCVLPAWADSYDQLYKVAGWPEQRAHFNDALSAAQQRYQNSLPPAVFQALVSNSNQRFAPQAMDQRAKAQMRRNLRDPNPALTFFQSPLGRKVVAAELLATRRDQLAKNAKGLPKMQASDNRLLIIGHLAQALPAREAGAEVSLAIAGVAADSLSSMIPGLLGGGQAQGMLNGQRQRLMDQIGADLNNTLLYVYRDLTDTELEEFSTFAESAEGQAYYQAALAAIRAGLAVGQNLGQ</sequence>
<protein>
    <submittedName>
        <fullName evidence="1">Uncharacterized protein</fullName>
    </submittedName>
</protein>
<evidence type="ECO:0000313" key="2">
    <source>
        <dbReference type="Proteomes" id="UP000270661"/>
    </source>
</evidence>
<keyword evidence="2" id="KW-1185">Reference proteome</keyword>
<dbReference type="STRING" id="47879.AXG94_13810"/>
<dbReference type="EMBL" id="RBOJ01000022">
    <property type="protein sequence ID" value="RMM54165.1"/>
    <property type="molecule type" value="Genomic_DNA"/>
</dbReference>
<gene>
    <name evidence="1" type="ORF">ALQ77_04913</name>
</gene>
<organism evidence="1 2">
    <name type="scientific">Pseudomonas corrugata</name>
    <dbReference type="NCBI Taxonomy" id="47879"/>
    <lineage>
        <taxon>Bacteria</taxon>
        <taxon>Pseudomonadati</taxon>
        <taxon>Pseudomonadota</taxon>
        <taxon>Gammaproteobacteria</taxon>
        <taxon>Pseudomonadales</taxon>
        <taxon>Pseudomonadaceae</taxon>
        <taxon>Pseudomonas</taxon>
    </lineage>
</organism>
<dbReference type="AlphaFoldDB" id="A0A3M3EX45"/>
<accession>A0A3M3EX45</accession>
<comment type="caution">
    <text evidence="1">The sequence shown here is derived from an EMBL/GenBank/DDBJ whole genome shotgun (WGS) entry which is preliminary data.</text>
</comment>